<protein>
    <submittedName>
        <fullName evidence="2">GNAT family protein</fullName>
    </submittedName>
</protein>
<dbReference type="RefSeq" id="WP_282218319.1">
    <property type="nucleotide sequence ID" value="NZ_CP118246.1"/>
</dbReference>
<dbReference type="PROSITE" id="PS51186">
    <property type="entry name" value="GNAT"/>
    <property type="match status" value="1"/>
</dbReference>
<evidence type="ECO:0000313" key="3">
    <source>
        <dbReference type="Proteomes" id="UP001220530"/>
    </source>
</evidence>
<reference evidence="2 3" key="1">
    <citation type="submission" date="2023-02" db="EMBL/GenBank/DDBJ databases">
        <title>Devosia algicola sp. nov., isolated from the phycosphere of marine algae.</title>
        <authorList>
            <person name="Kim J.M."/>
            <person name="Lee J.K."/>
            <person name="Choi B.J."/>
            <person name="Bayburt H."/>
            <person name="Jeon C.O."/>
        </authorList>
    </citation>
    <scope>NUCLEOTIDE SEQUENCE [LARGE SCALE GENOMIC DNA]</scope>
    <source>
        <strain evidence="2 3">G20-9</strain>
    </source>
</reference>
<evidence type="ECO:0000313" key="2">
    <source>
        <dbReference type="EMBL" id="WDR01910.1"/>
    </source>
</evidence>
<dbReference type="PANTHER" id="PTHR43441:SF2">
    <property type="entry name" value="FAMILY ACETYLTRANSFERASE, PUTATIVE (AFU_ORTHOLOGUE AFUA_7G00850)-RELATED"/>
    <property type="match status" value="1"/>
</dbReference>
<dbReference type="EMBL" id="CP118246">
    <property type="protein sequence ID" value="WDR01910.1"/>
    <property type="molecule type" value="Genomic_DNA"/>
</dbReference>
<keyword evidence="3" id="KW-1185">Reference proteome</keyword>
<name>A0ABY7YKT1_9HYPH</name>
<dbReference type="InterPro" id="IPR051908">
    <property type="entry name" value="Ribosomal_N-acetyltransferase"/>
</dbReference>
<proteinExistence type="predicted"/>
<dbReference type="Gene3D" id="3.40.630.30">
    <property type="match status" value="1"/>
</dbReference>
<dbReference type="InterPro" id="IPR000182">
    <property type="entry name" value="GNAT_dom"/>
</dbReference>
<feature type="domain" description="N-acetyltransferase" evidence="1">
    <location>
        <begin position="22"/>
        <end position="181"/>
    </location>
</feature>
<dbReference type="Proteomes" id="UP001220530">
    <property type="component" value="Chromosome"/>
</dbReference>
<gene>
    <name evidence="2" type="ORF">PSQ19_14555</name>
</gene>
<dbReference type="SUPFAM" id="SSF55729">
    <property type="entry name" value="Acyl-CoA N-acyltransferases (Nat)"/>
    <property type="match status" value="1"/>
</dbReference>
<dbReference type="InterPro" id="IPR016181">
    <property type="entry name" value="Acyl_CoA_acyltransferase"/>
</dbReference>
<accession>A0ABY7YKT1</accession>
<dbReference type="PANTHER" id="PTHR43441">
    <property type="entry name" value="RIBOSOMAL-PROTEIN-SERINE ACETYLTRANSFERASE"/>
    <property type="match status" value="1"/>
</dbReference>
<evidence type="ECO:0000259" key="1">
    <source>
        <dbReference type="PROSITE" id="PS51186"/>
    </source>
</evidence>
<organism evidence="2 3">
    <name type="scientific">Devosia algicola</name>
    <dbReference type="NCBI Taxonomy" id="3026418"/>
    <lineage>
        <taxon>Bacteria</taxon>
        <taxon>Pseudomonadati</taxon>
        <taxon>Pseudomonadota</taxon>
        <taxon>Alphaproteobacteria</taxon>
        <taxon>Hyphomicrobiales</taxon>
        <taxon>Devosiaceae</taxon>
        <taxon>Devosia</taxon>
    </lineage>
</organism>
<dbReference type="Pfam" id="PF13302">
    <property type="entry name" value="Acetyltransf_3"/>
    <property type="match status" value="1"/>
</dbReference>
<sequence>MTHAEPEVKPAKSAPQPITLEGHYVRLEPLALHHAADLYAASIGEGVPERYRWLFEHPPASQQEIESWIYNVNGGSDRYVAVIDRASDRAVGRQGWLRIFPDHASIEIGGIYWGPQMARSRLATEALYLFARHAFDTLDYRRFEWKCNNCNAPSKAAARRFGFQYEGLFRQDRIAKGQSRDTAWFSIIDSEWPTLRAEYDRWLDADNFDDAGQQRSKLATRKD</sequence>